<feature type="domain" description="SseB protein N-terminal" evidence="2">
    <location>
        <begin position="28"/>
        <end position="122"/>
    </location>
</feature>
<feature type="compositionally biased region" description="Pro residues" evidence="1">
    <location>
        <begin position="316"/>
        <end position="326"/>
    </location>
</feature>
<gene>
    <name evidence="3" type="ORF">GCM10022226_36130</name>
</gene>
<dbReference type="Pfam" id="PF07179">
    <property type="entry name" value="SseB"/>
    <property type="match status" value="1"/>
</dbReference>
<name>A0ABP7I8M2_9ACTN</name>
<dbReference type="EMBL" id="BAAAZR010000008">
    <property type="protein sequence ID" value="GAA3812253.1"/>
    <property type="molecule type" value="Genomic_DNA"/>
</dbReference>
<keyword evidence="4" id="KW-1185">Reference proteome</keyword>
<accession>A0ABP7I8M2</accession>
<evidence type="ECO:0000259" key="2">
    <source>
        <dbReference type="Pfam" id="PF07179"/>
    </source>
</evidence>
<proteinExistence type="predicted"/>
<evidence type="ECO:0000256" key="1">
    <source>
        <dbReference type="SAM" id="MobiDB-lite"/>
    </source>
</evidence>
<evidence type="ECO:0000313" key="3">
    <source>
        <dbReference type="EMBL" id="GAA3812253.1"/>
    </source>
</evidence>
<dbReference type="InterPro" id="IPR009839">
    <property type="entry name" value="SseB_N"/>
</dbReference>
<reference evidence="4" key="1">
    <citation type="journal article" date="2019" name="Int. J. Syst. Evol. Microbiol.">
        <title>The Global Catalogue of Microorganisms (GCM) 10K type strain sequencing project: providing services to taxonomists for standard genome sequencing and annotation.</title>
        <authorList>
            <consortium name="The Broad Institute Genomics Platform"/>
            <consortium name="The Broad Institute Genome Sequencing Center for Infectious Disease"/>
            <person name="Wu L."/>
            <person name="Ma J."/>
        </authorList>
    </citation>
    <scope>NUCLEOTIDE SEQUENCE [LARGE SCALE GENOMIC DNA]</scope>
    <source>
        <strain evidence="4">JCM 16908</strain>
    </source>
</reference>
<evidence type="ECO:0000313" key="4">
    <source>
        <dbReference type="Proteomes" id="UP001500888"/>
    </source>
</evidence>
<organism evidence="3 4">
    <name type="scientific">Sphaerisporangium flaviroseum</name>
    <dbReference type="NCBI Taxonomy" id="509199"/>
    <lineage>
        <taxon>Bacteria</taxon>
        <taxon>Bacillati</taxon>
        <taxon>Actinomycetota</taxon>
        <taxon>Actinomycetes</taxon>
        <taxon>Streptosporangiales</taxon>
        <taxon>Streptosporangiaceae</taxon>
        <taxon>Sphaerisporangium</taxon>
    </lineage>
</organism>
<comment type="caution">
    <text evidence="3">The sequence shown here is derived from an EMBL/GenBank/DDBJ whole genome shotgun (WGS) entry which is preliminary data.</text>
</comment>
<protein>
    <recommendedName>
        <fullName evidence="2">SseB protein N-terminal domain-containing protein</fullName>
    </recommendedName>
</protein>
<feature type="region of interest" description="Disordered" evidence="1">
    <location>
        <begin position="305"/>
        <end position="326"/>
    </location>
</feature>
<dbReference type="Proteomes" id="UP001500888">
    <property type="component" value="Unassembled WGS sequence"/>
</dbReference>
<dbReference type="RefSeq" id="WP_344940815.1">
    <property type="nucleotide sequence ID" value="NZ_BAAAZR010000008.1"/>
</dbReference>
<sequence length="326" mass="34909">MIVVREWEPAGPFEQMLGSAFEGDDLSLCLALLRNAEFALPISPAAAAGEEPVAWPTMAGDDRTWLIAYTSQEAMRSGVGDASRHYRIVSMVEMAAGWPDPRWGLAVNPGLLVSFFLESGTVARLAVPSMTQDLLVEPGSGVPVVQKLLRPADLHDLLAGGVSRVSGYCHHALDVAHIATPTVLVEALGQSAEEGLVTHEGSVNILRWRVAGPGLYRTPYGGTDEETMTAVAGWVIEEPPFVGLGLVPNVDQVIREYKVDGVGLPHGTEIWELTAAGVEYRRAVYDGDLERWMLVHIVPPGDAARAEDGHAAAAGPPGPYDPEQPR</sequence>